<keyword evidence="2" id="KW-0804">Transcription</keyword>
<keyword evidence="1" id="KW-0805">Transcription regulation</keyword>
<feature type="region of interest" description="Disordered" evidence="3">
    <location>
        <begin position="105"/>
        <end position="150"/>
    </location>
</feature>
<keyword evidence="4" id="KW-0812">Transmembrane</keyword>
<evidence type="ECO:0008006" key="7">
    <source>
        <dbReference type="Google" id="ProtNLM"/>
    </source>
</evidence>
<dbReference type="AlphaFoldDB" id="A0A3A3YRZ5"/>
<dbReference type="OrthoDB" id="4861979at2"/>
<feature type="transmembrane region" description="Helical" evidence="4">
    <location>
        <begin position="156"/>
        <end position="176"/>
    </location>
</feature>
<evidence type="ECO:0000256" key="4">
    <source>
        <dbReference type="SAM" id="Phobius"/>
    </source>
</evidence>
<evidence type="ECO:0000256" key="1">
    <source>
        <dbReference type="ARBA" id="ARBA00023015"/>
    </source>
</evidence>
<organism evidence="5 6">
    <name type="scientific">Vallicoccus soli</name>
    <dbReference type="NCBI Taxonomy" id="2339232"/>
    <lineage>
        <taxon>Bacteria</taxon>
        <taxon>Bacillati</taxon>
        <taxon>Actinomycetota</taxon>
        <taxon>Actinomycetes</taxon>
        <taxon>Motilibacterales</taxon>
        <taxon>Vallicoccaceae</taxon>
        <taxon>Vallicoccus</taxon>
    </lineage>
</organism>
<feature type="compositionally biased region" description="Low complexity" evidence="3">
    <location>
        <begin position="221"/>
        <end position="237"/>
    </location>
</feature>
<gene>
    <name evidence="5" type="ORF">D5H78_14175</name>
</gene>
<accession>A0A3A3YRZ5</accession>
<dbReference type="Proteomes" id="UP000265614">
    <property type="component" value="Unassembled WGS sequence"/>
</dbReference>
<keyword evidence="6" id="KW-1185">Reference proteome</keyword>
<dbReference type="Gene3D" id="1.10.10.1320">
    <property type="entry name" value="Anti-sigma factor, zinc-finger domain"/>
    <property type="match status" value="1"/>
</dbReference>
<comment type="caution">
    <text evidence="5">The sequence shown here is derived from an EMBL/GenBank/DDBJ whole genome shotgun (WGS) entry which is preliminary data.</text>
</comment>
<sequence>MSGGYGTPGAGSPVPWPGHLDAAALDALDDRPADGAGGDGGGGDGGGGDGDRHAELGRRHVAGCPACAALLDDLRGVRALLAALPGPGPVPDDVAARLRTALAAEGAPGRPGAGPAGAGTTGAGTTGTGTTGTGTGTGADELAAARARRRPRRARTLLGAAAAVAAAAVVAVPVAGSLGGHGAEDGASSAAGGGAVEAAPAGPLVVASGRDWGADDLAGAAAAADPGAPAARGPAADGDPEALDGQDAPAGAAPGPAAQGTGPSALSAPGGGASALDRLRDPAALDRCVAALRAQDLPAGPLAGDPVRVDLARYDGRPAAVLVLPVDDPTAWVVVAVGPGCGERGADVLGAVGAPR</sequence>
<dbReference type="EMBL" id="QZEZ01000007">
    <property type="protein sequence ID" value="RJK94160.1"/>
    <property type="molecule type" value="Genomic_DNA"/>
</dbReference>
<name>A0A3A3YRZ5_9ACTN</name>
<feature type="compositionally biased region" description="Low complexity" evidence="3">
    <location>
        <begin position="17"/>
        <end position="26"/>
    </location>
</feature>
<protein>
    <recommendedName>
        <fullName evidence="7">Zf-HC2 domain-containing protein</fullName>
    </recommendedName>
</protein>
<evidence type="ECO:0000313" key="6">
    <source>
        <dbReference type="Proteomes" id="UP000265614"/>
    </source>
</evidence>
<evidence type="ECO:0000313" key="5">
    <source>
        <dbReference type="EMBL" id="RJK94160.1"/>
    </source>
</evidence>
<keyword evidence="4" id="KW-1133">Transmembrane helix</keyword>
<feature type="compositionally biased region" description="Gly residues" evidence="3">
    <location>
        <begin position="35"/>
        <end position="48"/>
    </location>
</feature>
<evidence type="ECO:0000256" key="3">
    <source>
        <dbReference type="SAM" id="MobiDB-lite"/>
    </source>
</evidence>
<evidence type="ECO:0000256" key="2">
    <source>
        <dbReference type="ARBA" id="ARBA00023163"/>
    </source>
</evidence>
<feature type="region of interest" description="Disordered" evidence="3">
    <location>
        <begin position="1"/>
        <end position="54"/>
    </location>
</feature>
<reference evidence="5 6" key="1">
    <citation type="submission" date="2018-09" db="EMBL/GenBank/DDBJ databases">
        <title>YIM 75000 draft genome.</title>
        <authorList>
            <person name="Tang S."/>
            <person name="Feng Y."/>
        </authorList>
    </citation>
    <scope>NUCLEOTIDE SEQUENCE [LARGE SCALE GENOMIC DNA]</scope>
    <source>
        <strain evidence="5 6">YIM 75000</strain>
    </source>
</reference>
<feature type="compositionally biased region" description="Gly residues" evidence="3">
    <location>
        <begin position="109"/>
        <end position="137"/>
    </location>
</feature>
<feature type="compositionally biased region" description="Low complexity" evidence="3">
    <location>
        <begin position="248"/>
        <end position="268"/>
    </location>
</feature>
<proteinExistence type="predicted"/>
<feature type="region of interest" description="Disordered" evidence="3">
    <location>
        <begin position="221"/>
        <end position="274"/>
    </location>
</feature>
<dbReference type="RefSeq" id="WP_119951169.1">
    <property type="nucleotide sequence ID" value="NZ_QZEZ01000007.1"/>
</dbReference>
<keyword evidence="4" id="KW-0472">Membrane</keyword>
<dbReference type="InterPro" id="IPR041916">
    <property type="entry name" value="Anti_sigma_zinc_sf"/>
</dbReference>